<dbReference type="RefSeq" id="WP_260189396.1">
    <property type="nucleotide sequence ID" value="NZ_JAFFZE010000004.1"/>
</dbReference>
<feature type="transmembrane region" description="Helical" evidence="1">
    <location>
        <begin position="20"/>
        <end position="37"/>
    </location>
</feature>
<feature type="transmembrane region" description="Helical" evidence="1">
    <location>
        <begin position="110"/>
        <end position="127"/>
    </location>
</feature>
<protein>
    <submittedName>
        <fullName evidence="3">Tripartite tricarboxylate transporter TctB family protein</fullName>
    </submittedName>
</protein>
<comment type="caution">
    <text evidence="3">The sequence shown here is derived from an EMBL/GenBank/DDBJ whole genome shotgun (WGS) entry which is preliminary data.</text>
</comment>
<feature type="domain" description="DUF1468" evidence="2">
    <location>
        <begin position="26"/>
        <end position="157"/>
    </location>
</feature>
<evidence type="ECO:0000256" key="1">
    <source>
        <dbReference type="SAM" id="Phobius"/>
    </source>
</evidence>
<dbReference type="Proteomes" id="UP001156441">
    <property type="component" value="Unassembled WGS sequence"/>
</dbReference>
<dbReference type="EMBL" id="JAFFZE010000004">
    <property type="protein sequence ID" value="MCT2582043.1"/>
    <property type="molecule type" value="Genomic_DNA"/>
</dbReference>
<accession>A0ABT2J2G2</accession>
<keyword evidence="4" id="KW-1185">Reference proteome</keyword>
<evidence type="ECO:0000259" key="2">
    <source>
        <dbReference type="Pfam" id="PF07331"/>
    </source>
</evidence>
<name>A0ABT2J2G2_9PSEU</name>
<evidence type="ECO:0000313" key="4">
    <source>
        <dbReference type="Proteomes" id="UP001156441"/>
    </source>
</evidence>
<dbReference type="Pfam" id="PF07331">
    <property type="entry name" value="TctB"/>
    <property type="match status" value="1"/>
</dbReference>
<sequence>MPSPPAPDAVTRPGVAERTFASVPALIAFALAAVFLLRADRISGPEATYPVVLAIAVLAVGAVNLVRDLLTTARSSDETDGPLTRAAVLRVLAFVVVLFAALVLLEPAGFFPAMVVMVVGGLVCFGVRRPLVIAAATALIVGCAYLVFVRLLVVPFPPGFLGIT</sequence>
<keyword evidence="1" id="KW-0812">Transmembrane</keyword>
<feature type="transmembrane region" description="Helical" evidence="1">
    <location>
        <begin position="132"/>
        <end position="153"/>
    </location>
</feature>
<organism evidence="3 4">
    <name type="scientific">Actinophytocola gossypii</name>
    <dbReference type="NCBI Taxonomy" id="2812003"/>
    <lineage>
        <taxon>Bacteria</taxon>
        <taxon>Bacillati</taxon>
        <taxon>Actinomycetota</taxon>
        <taxon>Actinomycetes</taxon>
        <taxon>Pseudonocardiales</taxon>
        <taxon>Pseudonocardiaceae</taxon>
    </lineage>
</organism>
<feature type="transmembrane region" description="Helical" evidence="1">
    <location>
        <begin position="49"/>
        <end position="66"/>
    </location>
</feature>
<keyword evidence="1" id="KW-1133">Transmembrane helix</keyword>
<gene>
    <name evidence="3" type="ORF">JT362_02760</name>
</gene>
<dbReference type="InterPro" id="IPR009936">
    <property type="entry name" value="DUF1468"/>
</dbReference>
<proteinExistence type="predicted"/>
<evidence type="ECO:0000313" key="3">
    <source>
        <dbReference type="EMBL" id="MCT2582043.1"/>
    </source>
</evidence>
<feature type="transmembrane region" description="Helical" evidence="1">
    <location>
        <begin position="87"/>
        <end position="104"/>
    </location>
</feature>
<reference evidence="3 4" key="1">
    <citation type="submission" date="2021-02" db="EMBL/GenBank/DDBJ databases">
        <title>Actinophytocola xerophila sp. nov., isolated from soil of cotton cropping field.</title>
        <authorList>
            <person name="Huang R."/>
            <person name="Chen X."/>
            <person name="Ge X."/>
            <person name="Liu W."/>
        </authorList>
    </citation>
    <scope>NUCLEOTIDE SEQUENCE [LARGE SCALE GENOMIC DNA]</scope>
    <source>
        <strain evidence="3 4">S1-96</strain>
    </source>
</reference>
<keyword evidence="1" id="KW-0472">Membrane</keyword>